<dbReference type="Pfam" id="PF00403">
    <property type="entry name" value="HMA"/>
    <property type="match status" value="5"/>
</dbReference>
<dbReference type="EC" id="7.2.2.8" evidence="2"/>
<dbReference type="SUPFAM" id="SSF56784">
    <property type="entry name" value="HAD-like"/>
    <property type="match status" value="1"/>
</dbReference>
<feature type="transmembrane region" description="Helical" evidence="16">
    <location>
        <begin position="791"/>
        <end position="813"/>
    </location>
</feature>
<keyword evidence="8" id="KW-0187">Copper transport</keyword>
<feature type="domain" description="HMA" evidence="17">
    <location>
        <begin position="208"/>
        <end position="274"/>
    </location>
</feature>
<evidence type="ECO:0000256" key="2">
    <source>
        <dbReference type="ARBA" id="ARBA00012517"/>
    </source>
</evidence>
<dbReference type="InterPro" id="IPR036412">
    <property type="entry name" value="HAD-like_sf"/>
</dbReference>
<evidence type="ECO:0000256" key="13">
    <source>
        <dbReference type="ARBA" id="ARBA00023065"/>
    </source>
</evidence>
<feature type="transmembrane region" description="Helical" evidence="16">
    <location>
        <begin position="752"/>
        <end position="771"/>
    </location>
</feature>
<feature type="transmembrane region" description="Helical" evidence="16">
    <location>
        <begin position="522"/>
        <end position="541"/>
    </location>
</feature>
<keyword evidence="5 16" id="KW-0479">Metal-binding</keyword>
<name>A0A9N9N6U9_9GLOM</name>
<keyword evidence="12" id="KW-0186">Copper</keyword>
<reference evidence="18" key="1">
    <citation type="submission" date="2021-06" db="EMBL/GenBank/DDBJ databases">
        <authorList>
            <person name="Kallberg Y."/>
            <person name="Tangrot J."/>
            <person name="Rosling A."/>
        </authorList>
    </citation>
    <scope>NUCLEOTIDE SEQUENCE</scope>
    <source>
        <strain evidence="18">CL551</strain>
    </source>
</reference>
<dbReference type="FunFam" id="3.40.50.1000:FF:000144">
    <property type="entry name" value="copper-transporting ATPase 1 isoform X2"/>
    <property type="match status" value="1"/>
</dbReference>
<evidence type="ECO:0000256" key="15">
    <source>
        <dbReference type="ARBA" id="ARBA00080126"/>
    </source>
</evidence>
<dbReference type="GO" id="GO:0005507">
    <property type="term" value="F:copper ion binding"/>
    <property type="evidence" value="ECO:0007669"/>
    <property type="project" value="InterPro"/>
</dbReference>
<dbReference type="InterPro" id="IPR006122">
    <property type="entry name" value="HMA_Cu_ion-bd"/>
</dbReference>
<evidence type="ECO:0000256" key="16">
    <source>
        <dbReference type="RuleBase" id="RU362081"/>
    </source>
</evidence>
<evidence type="ECO:0000256" key="3">
    <source>
        <dbReference type="ARBA" id="ARBA00022448"/>
    </source>
</evidence>
<feature type="domain" description="HMA" evidence="17">
    <location>
        <begin position="129"/>
        <end position="195"/>
    </location>
</feature>
<evidence type="ECO:0000256" key="11">
    <source>
        <dbReference type="ARBA" id="ARBA00022989"/>
    </source>
</evidence>
<dbReference type="InterPro" id="IPR023214">
    <property type="entry name" value="HAD_sf"/>
</dbReference>
<keyword evidence="14 16" id="KW-0472">Membrane</keyword>
<keyword evidence="6" id="KW-0677">Repeat</keyword>
<dbReference type="InterPro" id="IPR006121">
    <property type="entry name" value="HMA_dom"/>
</dbReference>
<dbReference type="SFLD" id="SFLDG00002">
    <property type="entry name" value="C1.7:_P-type_atpase_like"/>
    <property type="match status" value="1"/>
</dbReference>
<dbReference type="FunFam" id="2.70.150.10:FF:000002">
    <property type="entry name" value="Copper-transporting ATPase 1, putative"/>
    <property type="match status" value="1"/>
</dbReference>
<dbReference type="SFLD" id="SFLDS00003">
    <property type="entry name" value="Haloacid_Dehalogenase"/>
    <property type="match status" value="1"/>
</dbReference>
<feature type="domain" description="HMA" evidence="17">
    <location>
        <begin position="47"/>
        <end position="113"/>
    </location>
</feature>
<dbReference type="PANTHER" id="PTHR46594:SF4">
    <property type="entry name" value="P-TYPE CATION-TRANSPORTING ATPASE"/>
    <property type="match status" value="1"/>
</dbReference>
<dbReference type="PANTHER" id="PTHR46594">
    <property type="entry name" value="P-TYPE CATION-TRANSPORTING ATPASE"/>
    <property type="match status" value="1"/>
</dbReference>
<dbReference type="CDD" id="cd02094">
    <property type="entry name" value="P-type_ATPase_Cu-like"/>
    <property type="match status" value="1"/>
</dbReference>
<gene>
    <name evidence="18" type="ORF">AMORRO_LOCUS12477</name>
</gene>
<keyword evidence="11 16" id="KW-1133">Transmembrane helix</keyword>
<evidence type="ECO:0000256" key="7">
    <source>
        <dbReference type="ARBA" id="ARBA00022741"/>
    </source>
</evidence>
<dbReference type="SUPFAM" id="SSF81653">
    <property type="entry name" value="Calcium ATPase, transduction domain A"/>
    <property type="match status" value="1"/>
</dbReference>
<dbReference type="NCBIfam" id="TIGR01494">
    <property type="entry name" value="ATPase_P-type"/>
    <property type="match status" value="2"/>
</dbReference>
<comment type="similarity">
    <text evidence="16">Belongs to the cation transport ATPase (P-type) (TC 3.A.3) family. Type IB subfamily.</text>
</comment>
<dbReference type="SUPFAM" id="SSF55008">
    <property type="entry name" value="HMA, heavy metal-associated domain"/>
    <property type="match status" value="5"/>
</dbReference>
<accession>A0A9N9N6U9</accession>
<organism evidence="18 19">
    <name type="scientific">Acaulospora morrowiae</name>
    <dbReference type="NCBI Taxonomy" id="94023"/>
    <lineage>
        <taxon>Eukaryota</taxon>
        <taxon>Fungi</taxon>
        <taxon>Fungi incertae sedis</taxon>
        <taxon>Mucoromycota</taxon>
        <taxon>Glomeromycotina</taxon>
        <taxon>Glomeromycetes</taxon>
        <taxon>Diversisporales</taxon>
        <taxon>Acaulosporaceae</taxon>
        <taxon>Acaulospora</taxon>
    </lineage>
</organism>
<sequence length="1169" mass="125484">VHIRAATIIEDLGGESNANEQESSLTISKVDNSQHVSTTNQATSFIIVVVIPVRGMTCQSCVKSVTKAVSLLPGISNINVSLENEEATVAYDASSISKARIIEAIENAGFNTTSPQRENSDAKLSSGNLTITLPIKGMTCMSCVNSITRALSSVPGVNNINVSLKDENAVVDYDSTMISQDEIVERIINCGFQVPIEQKSDPHDEMGKSTILPVLGMTCNSCVNSITNSLKSIPGINSVMVSLADENASVEYDEKLITEEKIIETIKNCGFDVPVVSDLSLKSSLASEFAAFTNITLKNTPYQEYVPLKTIATHCVDLEKIKTSQIQVCGMTCASCVNNIESHLRAVPGMVSIKVSLLSERATVEHDPDVLDEHQITEMINGIGFKATLMKPKQEGTVDLQIFGMRDSSNADVIKRELGKVSGILNVSIDFSTSIATIQFDKALLGIRDIVNHIEGFGVNALVNDNSQKIQLESLTRTKEITEWRSSFYRSLMFAIPVFLVSMVLPEFGWGSNLVDIELLPGIYSGDLICLILTVPVQFGVGRRFYETSFKALKHRSTTMDVLIVLGTTSAFVFSSFTMLYALISSEHKRPSVFFDTSTMLITFVTLGRYTENLAKGKTSVALSKLMSLTPTTALILIKDAKTGEITGEKKIPTELIQVGDIVRIVPGDKIPADGTVISGSSSVDESMVTGEANAVDKKIGDIIIGGTVNIRGAFEMEVTRSGSDTALSQIVKLVEEAQTSKAPIQQFADTVAGYFVPVVIILGVLTFFGWMILSKVMDPLPDVFEQGGSYFMVCLKLCISVIVVACPCALGLSTPTAVMVGTGVGAQNGILIKGGESLEAGHKVTKVVFDKTGTLTKGQLEVSYFELMTDNLDLTKEVFFAIVGAAESFSEHPLGVSIANYGKALLGIEAYDAQVKDFESLTGMGIKCTVILNNAYSVSEKTFDILIGNAQYLSQHKNISIPKSIDENKEAQERLGRTSVLVAINNEFAGIIFLSDTIKPESKLAVGALSNMGISVVMVTGDQLLTAQAIASQCGITDVHAGVSPKGKTQIIQSLQLEGKGNVVAMVGDGINDSPALAAANVGIALCSGTDIAMEAADIVLMRSDITDVVAAIDLSRTILRRIRYNFIWACMYNIVGIPLAMGFFLPWGYHLHPMMAGAAMACSSVSV</sequence>
<dbReference type="GO" id="GO:0016020">
    <property type="term" value="C:membrane"/>
    <property type="evidence" value="ECO:0007669"/>
    <property type="project" value="UniProtKB-SubCell"/>
</dbReference>
<dbReference type="EMBL" id="CAJVPV010018407">
    <property type="protein sequence ID" value="CAG8707013.1"/>
    <property type="molecule type" value="Genomic_DNA"/>
</dbReference>
<evidence type="ECO:0000256" key="6">
    <source>
        <dbReference type="ARBA" id="ARBA00022737"/>
    </source>
</evidence>
<feature type="non-terminal residue" evidence="18">
    <location>
        <position position="1"/>
    </location>
</feature>
<dbReference type="AlphaFoldDB" id="A0A9N9N6U9"/>
<feature type="non-terminal residue" evidence="18">
    <location>
        <position position="1169"/>
    </location>
</feature>
<evidence type="ECO:0000259" key="17">
    <source>
        <dbReference type="PROSITE" id="PS50846"/>
    </source>
</evidence>
<dbReference type="FunFam" id="3.30.70.100:FF:000001">
    <property type="entry name" value="ATPase copper transporting beta"/>
    <property type="match status" value="2"/>
</dbReference>
<proteinExistence type="inferred from homology"/>
<keyword evidence="19" id="KW-1185">Reference proteome</keyword>
<dbReference type="InterPro" id="IPR018303">
    <property type="entry name" value="ATPase_P-typ_P_site"/>
</dbReference>
<dbReference type="InterPro" id="IPR023299">
    <property type="entry name" value="ATPase_P-typ_cyto_dom_N"/>
</dbReference>
<dbReference type="InterPro" id="IPR036163">
    <property type="entry name" value="HMA_dom_sf"/>
</dbReference>
<dbReference type="SFLD" id="SFLDF00027">
    <property type="entry name" value="p-type_atpase"/>
    <property type="match status" value="1"/>
</dbReference>
<dbReference type="GO" id="GO:0140581">
    <property type="term" value="F:P-type monovalent copper transporter activity"/>
    <property type="evidence" value="ECO:0007669"/>
    <property type="project" value="UniProtKB-EC"/>
</dbReference>
<feature type="transmembrane region" description="Helical" evidence="16">
    <location>
        <begin position="1128"/>
        <end position="1147"/>
    </location>
</feature>
<dbReference type="PRINTS" id="PR00942">
    <property type="entry name" value="CUATPASEI"/>
</dbReference>
<dbReference type="InterPro" id="IPR023298">
    <property type="entry name" value="ATPase_P-typ_TM_dom_sf"/>
</dbReference>
<dbReference type="Pfam" id="PF00122">
    <property type="entry name" value="E1-E2_ATPase"/>
    <property type="match status" value="1"/>
</dbReference>
<dbReference type="PROSITE" id="PS00154">
    <property type="entry name" value="ATPASE_E1_E2"/>
    <property type="match status" value="1"/>
</dbReference>
<feature type="domain" description="HMA" evidence="17">
    <location>
        <begin position="396"/>
        <end position="462"/>
    </location>
</feature>
<keyword evidence="9 16" id="KW-0067">ATP-binding</keyword>
<dbReference type="NCBIfam" id="TIGR01525">
    <property type="entry name" value="ATPase-IB_hvy"/>
    <property type="match status" value="1"/>
</dbReference>
<keyword evidence="4 16" id="KW-0812">Transmembrane</keyword>
<keyword evidence="3" id="KW-0813">Transport</keyword>
<dbReference type="PRINTS" id="PR00119">
    <property type="entry name" value="CATATPASE"/>
</dbReference>
<protein>
    <recommendedName>
        <fullName evidence="2">P-type Cu(+) transporter</fullName>
        <ecNumber evidence="2">7.2.2.8</ecNumber>
    </recommendedName>
    <alternativeName>
        <fullName evidence="15">Cu(2+)-ATPase</fullName>
    </alternativeName>
</protein>
<evidence type="ECO:0000256" key="1">
    <source>
        <dbReference type="ARBA" id="ARBA00004127"/>
    </source>
</evidence>
<keyword evidence="10" id="KW-1278">Translocase</keyword>
<dbReference type="GO" id="GO:0005524">
    <property type="term" value="F:ATP binding"/>
    <property type="evidence" value="ECO:0007669"/>
    <property type="project" value="UniProtKB-UniRule"/>
</dbReference>
<dbReference type="PROSITE" id="PS01229">
    <property type="entry name" value="COF_2"/>
    <property type="match status" value="1"/>
</dbReference>
<evidence type="ECO:0000256" key="14">
    <source>
        <dbReference type="ARBA" id="ARBA00023136"/>
    </source>
</evidence>
<evidence type="ECO:0000256" key="12">
    <source>
        <dbReference type="ARBA" id="ARBA00023008"/>
    </source>
</evidence>
<dbReference type="InterPro" id="IPR017969">
    <property type="entry name" value="Heavy-metal-associated_CS"/>
</dbReference>
<evidence type="ECO:0000313" key="19">
    <source>
        <dbReference type="Proteomes" id="UP000789342"/>
    </source>
</evidence>
<keyword evidence="13" id="KW-0406">Ion transport</keyword>
<evidence type="ECO:0000256" key="9">
    <source>
        <dbReference type="ARBA" id="ARBA00022840"/>
    </source>
</evidence>
<dbReference type="InterPro" id="IPR001757">
    <property type="entry name" value="P_typ_ATPase"/>
</dbReference>
<dbReference type="PROSITE" id="PS01047">
    <property type="entry name" value="HMA_1"/>
    <property type="match status" value="4"/>
</dbReference>
<dbReference type="InterPro" id="IPR027256">
    <property type="entry name" value="P-typ_ATPase_IB"/>
</dbReference>
<evidence type="ECO:0000313" key="18">
    <source>
        <dbReference type="EMBL" id="CAG8707013.1"/>
    </source>
</evidence>
<dbReference type="InterPro" id="IPR008250">
    <property type="entry name" value="ATPase_P-typ_transduc_dom_A_sf"/>
</dbReference>
<evidence type="ECO:0000256" key="10">
    <source>
        <dbReference type="ARBA" id="ARBA00022967"/>
    </source>
</evidence>
<dbReference type="InterPro" id="IPR059000">
    <property type="entry name" value="ATPase_P-type_domA"/>
</dbReference>
<comment type="caution">
    <text evidence="18">The sequence shown here is derived from an EMBL/GenBank/DDBJ whole genome shotgun (WGS) entry which is preliminary data.</text>
</comment>
<dbReference type="SUPFAM" id="SSF81665">
    <property type="entry name" value="Calcium ATPase, transmembrane domain M"/>
    <property type="match status" value="1"/>
</dbReference>
<dbReference type="GO" id="GO:0012505">
    <property type="term" value="C:endomembrane system"/>
    <property type="evidence" value="ECO:0007669"/>
    <property type="project" value="UniProtKB-SubCell"/>
</dbReference>
<dbReference type="Pfam" id="PF00702">
    <property type="entry name" value="Hydrolase"/>
    <property type="match status" value="1"/>
</dbReference>
<evidence type="ECO:0000256" key="4">
    <source>
        <dbReference type="ARBA" id="ARBA00022692"/>
    </source>
</evidence>
<dbReference type="CDD" id="cd00371">
    <property type="entry name" value="HMA"/>
    <property type="match status" value="4"/>
</dbReference>
<dbReference type="PROSITE" id="PS50846">
    <property type="entry name" value="HMA_2"/>
    <property type="match status" value="5"/>
</dbReference>
<dbReference type="Gene3D" id="3.40.50.1000">
    <property type="entry name" value="HAD superfamily/HAD-like"/>
    <property type="match status" value="1"/>
</dbReference>
<dbReference type="NCBIfam" id="TIGR00003">
    <property type="entry name" value="copper ion binding protein"/>
    <property type="match status" value="4"/>
</dbReference>
<evidence type="ECO:0000256" key="8">
    <source>
        <dbReference type="ARBA" id="ARBA00022796"/>
    </source>
</evidence>
<feature type="domain" description="HMA" evidence="17">
    <location>
        <begin position="322"/>
        <end position="388"/>
    </location>
</feature>
<feature type="transmembrane region" description="Helical" evidence="16">
    <location>
        <begin position="562"/>
        <end position="584"/>
    </location>
</feature>
<dbReference type="FunFam" id="3.30.70.100:FF:000043">
    <property type="entry name" value="Copper-transporting ATPase 2"/>
    <property type="match status" value="2"/>
</dbReference>
<feature type="transmembrane region" description="Helical" evidence="16">
    <location>
        <begin position="590"/>
        <end position="610"/>
    </location>
</feature>
<evidence type="ECO:0000256" key="5">
    <source>
        <dbReference type="ARBA" id="ARBA00022723"/>
    </source>
</evidence>
<dbReference type="InterPro" id="IPR044492">
    <property type="entry name" value="P_typ_ATPase_HD_dom"/>
</dbReference>
<dbReference type="Proteomes" id="UP000789342">
    <property type="component" value="Unassembled WGS sequence"/>
</dbReference>
<keyword evidence="7 16" id="KW-0547">Nucleotide-binding</keyword>
<dbReference type="GO" id="GO:0016887">
    <property type="term" value="F:ATP hydrolysis activity"/>
    <property type="evidence" value="ECO:0007669"/>
    <property type="project" value="InterPro"/>
</dbReference>
<dbReference type="OrthoDB" id="432719at2759"/>
<dbReference type="Gene3D" id="2.70.150.10">
    <property type="entry name" value="Calcium-transporting ATPase, cytoplasmic transduction domain A"/>
    <property type="match status" value="1"/>
</dbReference>
<feature type="transmembrane region" description="Helical" evidence="16">
    <location>
        <begin position="487"/>
        <end position="510"/>
    </location>
</feature>
<dbReference type="PRINTS" id="PR00943">
    <property type="entry name" value="CUATPASE"/>
</dbReference>
<dbReference type="Gene3D" id="3.30.70.100">
    <property type="match status" value="5"/>
</dbReference>
<dbReference type="Gene3D" id="3.40.1110.10">
    <property type="entry name" value="Calcium-transporting ATPase, cytoplasmic domain N"/>
    <property type="match status" value="2"/>
</dbReference>
<comment type="subcellular location">
    <subcellularLocation>
        <location evidence="1">Endomembrane system</location>
        <topology evidence="1">Multi-pass membrane protein</topology>
    </subcellularLocation>
    <subcellularLocation>
        <location evidence="16">Membrane</location>
    </subcellularLocation>
</comment>